<name>E3EKX8_PAEPS</name>
<protein>
    <submittedName>
        <fullName evidence="1">Uncharacterized protein</fullName>
    </submittedName>
</protein>
<proteinExistence type="predicted"/>
<dbReference type="HOGENOM" id="CLU_2570617_0_0_9"/>
<dbReference type="KEGG" id="ppm:PPSC2_25550"/>
<dbReference type="RefSeq" id="WP_013386297.1">
    <property type="nucleotide sequence ID" value="NC_014628.2"/>
</dbReference>
<dbReference type="Proteomes" id="UP000006868">
    <property type="component" value="Plasmid pSC2"/>
</dbReference>
<evidence type="ECO:0000313" key="1">
    <source>
        <dbReference type="EMBL" id="ADO59883.1"/>
    </source>
</evidence>
<sequence length="81" mass="9080">MKRLALTSENLISAAKEAQTTGLTIYIVQSKDGNTIELRDYIPIVDAEKVQTDPDVVTLIPYKSVLEHTRTLVPVYVSEYL</sequence>
<geneLocation type="plasmid" evidence="1 2">
    <name>pSC2</name>
</geneLocation>
<dbReference type="EMBL" id="CP002214">
    <property type="protein sequence ID" value="ADO59883.1"/>
    <property type="molecule type" value="Genomic_DNA"/>
</dbReference>
<gene>
    <name evidence="1" type="ORF">PPSC2_25550</name>
</gene>
<dbReference type="AlphaFoldDB" id="E3EKX8"/>
<organism evidence="1 2">
    <name type="scientific">Paenibacillus polymyxa (strain SC2)</name>
    <name type="common">Bacillus polymyxa</name>
    <dbReference type="NCBI Taxonomy" id="886882"/>
    <lineage>
        <taxon>Bacteria</taxon>
        <taxon>Bacillati</taxon>
        <taxon>Bacillota</taxon>
        <taxon>Bacilli</taxon>
        <taxon>Bacillales</taxon>
        <taxon>Paenibacillaceae</taxon>
        <taxon>Paenibacillus</taxon>
    </lineage>
</organism>
<dbReference type="PATRIC" id="fig|886882.15.peg.5416"/>
<accession>E3EKX8</accession>
<evidence type="ECO:0000313" key="2">
    <source>
        <dbReference type="Proteomes" id="UP000006868"/>
    </source>
</evidence>
<keyword evidence="1" id="KW-0614">Plasmid</keyword>
<reference evidence="1 2" key="1">
    <citation type="journal article" date="2011" name="J. Bacteriol.">
        <title>Complete genome sequence of Paenibacillus polymyxa SC2, a strain of plant growth-promoting Rhizobacterium with broad-spectrum antimicrobial activity.</title>
        <authorList>
            <person name="Ma M."/>
            <person name="Wang C."/>
            <person name="Ding Y."/>
            <person name="Li L."/>
            <person name="Shen D."/>
            <person name="Jiang X."/>
            <person name="Guan D."/>
            <person name="Cao F."/>
            <person name="Chen H."/>
            <person name="Feng R."/>
            <person name="Wang X."/>
            <person name="Ge Y."/>
            <person name="Yao L."/>
            <person name="Bing X."/>
            <person name="Yang X."/>
            <person name="Li J."/>
            <person name="Du B."/>
        </authorList>
    </citation>
    <scope>NUCLEOTIDE SEQUENCE [LARGE SCALE GENOMIC DNA]</scope>
    <source>
        <strain evidence="1 2">SC2</strain>
        <plasmid evidence="2">pSC2</plasmid>
    </source>
</reference>